<evidence type="ECO:0000313" key="2">
    <source>
        <dbReference type="Proteomes" id="UP000751852"/>
    </source>
</evidence>
<gene>
    <name evidence="1" type="ORF">HHH54_10175</name>
</gene>
<name>A0ABS0TB72_9STAP</name>
<keyword evidence="2" id="KW-1185">Reference proteome</keyword>
<protein>
    <recommendedName>
        <fullName evidence="3">HesB/YadR/YfhF-family protein</fullName>
    </recommendedName>
</protein>
<dbReference type="Gene3D" id="2.60.300.12">
    <property type="entry name" value="HesB-like domain"/>
    <property type="match status" value="1"/>
</dbReference>
<evidence type="ECO:0000313" key="1">
    <source>
        <dbReference type="EMBL" id="MBI5975927.1"/>
    </source>
</evidence>
<dbReference type="SUPFAM" id="SSF89360">
    <property type="entry name" value="HesB-like domain"/>
    <property type="match status" value="1"/>
</dbReference>
<comment type="caution">
    <text evidence="1">The sequence shown here is derived from an EMBL/GenBank/DDBJ whole genome shotgun (WGS) entry which is preliminary data.</text>
</comment>
<reference evidence="1 2" key="1">
    <citation type="submission" date="2020-04" db="EMBL/GenBank/DDBJ databases">
        <title>Staphylococcus species from domestic dog.</title>
        <authorList>
            <person name="Paterson G.K."/>
        </authorList>
    </citation>
    <scope>NUCLEOTIDE SEQUENCE [LARGE SCALE GENOMIC DNA]</scope>
    <source>
        <strain evidence="1 2">H16/1A</strain>
    </source>
</reference>
<sequence length="101" mass="11892">MKIELTDNAVKWFKEELDLPEDGKVLQFYVRYGGEFQLKQGFSPAFNVEFEKDIDEIGYVEDYNGLKLVVAEKDVWYYEDHTLQIDVNDDEIMYQAEAHTA</sequence>
<dbReference type="EMBL" id="JABANU010000033">
    <property type="protein sequence ID" value="MBI5975927.1"/>
    <property type="molecule type" value="Genomic_DNA"/>
</dbReference>
<accession>A0ABS0TB72</accession>
<dbReference type="RefSeq" id="WP_198618699.1">
    <property type="nucleotide sequence ID" value="NZ_JABANU010000033.1"/>
</dbReference>
<dbReference type="InterPro" id="IPR035903">
    <property type="entry name" value="HesB-like_dom_sf"/>
</dbReference>
<dbReference type="Proteomes" id="UP000751852">
    <property type="component" value="Unassembled WGS sequence"/>
</dbReference>
<organism evidence="1 2">
    <name type="scientific">Staphylococcus canis</name>
    <dbReference type="NCBI Taxonomy" id="2724942"/>
    <lineage>
        <taxon>Bacteria</taxon>
        <taxon>Bacillati</taxon>
        <taxon>Bacillota</taxon>
        <taxon>Bacilli</taxon>
        <taxon>Bacillales</taxon>
        <taxon>Staphylococcaceae</taxon>
        <taxon>Staphylococcus</taxon>
    </lineage>
</organism>
<evidence type="ECO:0008006" key="3">
    <source>
        <dbReference type="Google" id="ProtNLM"/>
    </source>
</evidence>
<proteinExistence type="predicted"/>